<reference evidence="2" key="1">
    <citation type="submission" date="2020-11" db="EMBL/GenBank/DDBJ databases">
        <authorList>
            <person name="Tran Van P."/>
        </authorList>
    </citation>
    <scope>NUCLEOTIDE SEQUENCE</scope>
</reference>
<proteinExistence type="predicted"/>
<sequence>MDYELGRLNLEAVNPHLRGGRAENHLGKTTPSSPDRDSNLNLPVPAVELNMTSALANYATEAEGKEGFGNQINMCRNRGMNLRPPAQKSYTLPPDHQITNYPILIGHT</sequence>
<evidence type="ECO:0000256" key="1">
    <source>
        <dbReference type="SAM" id="MobiDB-lite"/>
    </source>
</evidence>
<organism evidence="2">
    <name type="scientific">Timema genevievae</name>
    <name type="common">Walking stick</name>
    <dbReference type="NCBI Taxonomy" id="629358"/>
    <lineage>
        <taxon>Eukaryota</taxon>
        <taxon>Metazoa</taxon>
        <taxon>Ecdysozoa</taxon>
        <taxon>Arthropoda</taxon>
        <taxon>Hexapoda</taxon>
        <taxon>Insecta</taxon>
        <taxon>Pterygota</taxon>
        <taxon>Neoptera</taxon>
        <taxon>Polyneoptera</taxon>
        <taxon>Phasmatodea</taxon>
        <taxon>Timematodea</taxon>
        <taxon>Timematoidea</taxon>
        <taxon>Timematidae</taxon>
        <taxon>Timema</taxon>
    </lineage>
</organism>
<feature type="region of interest" description="Disordered" evidence="1">
    <location>
        <begin position="16"/>
        <end position="40"/>
    </location>
</feature>
<evidence type="ECO:0000313" key="2">
    <source>
        <dbReference type="EMBL" id="CAD7588719.1"/>
    </source>
</evidence>
<dbReference type="AlphaFoldDB" id="A0A7R9PIW9"/>
<protein>
    <submittedName>
        <fullName evidence="2">Uncharacterized protein</fullName>
    </submittedName>
</protein>
<accession>A0A7R9PIW9</accession>
<name>A0A7R9PIW9_TIMGE</name>
<gene>
    <name evidence="2" type="ORF">TGEB3V08_LOCUS2758</name>
</gene>
<dbReference type="EMBL" id="OE839839">
    <property type="protein sequence ID" value="CAD7588719.1"/>
    <property type="molecule type" value="Genomic_DNA"/>
</dbReference>